<comment type="pathway">
    <text evidence="1 7">Cell wall biogenesis; peptidoglycan biosynthesis.</text>
</comment>
<keyword evidence="5 7" id="KW-0573">Peptidoglycan synthesis</keyword>
<evidence type="ECO:0000256" key="7">
    <source>
        <dbReference type="PROSITE-ProRule" id="PRU01373"/>
    </source>
</evidence>
<reference evidence="10 11" key="1">
    <citation type="journal article" date="2016" name="Nat. Commun.">
        <title>Thousands of microbial genomes shed light on interconnected biogeochemical processes in an aquifer system.</title>
        <authorList>
            <person name="Anantharaman K."/>
            <person name="Brown C.T."/>
            <person name="Hug L.A."/>
            <person name="Sharon I."/>
            <person name="Castelle C.J."/>
            <person name="Probst A.J."/>
            <person name="Thomas B.C."/>
            <person name="Singh A."/>
            <person name="Wilkins M.J."/>
            <person name="Karaoz U."/>
            <person name="Brodie E.L."/>
            <person name="Williams K.H."/>
            <person name="Hubbard S.S."/>
            <person name="Banfield J.F."/>
        </authorList>
    </citation>
    <scope>NUCLEOTIDE SEQUENCE [LARGE SCALE GENOMIC DNA]</scope>
</reference>
<feature type="active site" description="Nucleophile" evidence="7">
    <location>
        <position position="444"/>
    </location>
</feature>
<dbReference type="GO" id="GO:0008360">
    <property type="term" value="P:regulation of cell shape"/>
    <property type="evidence" value="ECO:0007669"/>
    <property type="project" value="UniProtKB-UniRule"/>
</dbReference>
<dbReference type="Gene3D" id="2.40.440.10">
    <property type="entry name" value="L,D-transpeptidase catalytic domain-like"/>
    <property type="match status" value="1"/>
</dbReference>
<name>A0A1F5TG07_9BACT</name>
<dbReference type="Pfam" id="PF13517">
    <property type="entry name" value="FG-GAP_3"/>
    <property type="match status" value="1"/>
</dbReference>
<dbReference type="InterPro" id="IPR013517">
    <property type="entry name" value="FG-GAP"/>
</dbReference>
<dbReference type="Proteomes" id="UP000178656">
    <property type="component" value="Unassembled WGS sequence"/>
</dbReference>
<accession>A0A1F5TG07</accession>
<organism evidence="10 11">
    <name type="scientific">Candidatus Falkowbacteria bacterium RIFOXYC2_FULL_48_21</name>
    <dbReference type="NCBI Taxonomy" id="1798005"/>
    <lineage>
        <taxon>Bacteria</taxon>
        <taxon>Candidatus Falkowiibacteriota</taxon>
    </lineage>
</organism>
<feature type="chain" id="PRO_5009521356" description="L,D-TPase catalytic domain-containing protein" evidence="8">
    <location>
        <begin position="28"/>
        <end position="469"/>
    </location>
</feature>
<evidence type="ECO:0000313" key="11">
    <source>
        <dbReference type="Proteomes" id="UP000178656"/>
    </source>
</evidence>
<evidence type="ECO:0000256" key="3">
    <source>
        <dbReference type="ARBA" id="ARBA00022729"/>
    </source>
</evidence>
<protein>
    <recommendedName>
        <fullName evidence="9">L,D-TPase catalytic domain-containing protein</fullName>
    </recommendedName>
</protein>
<sequence length="469" mass="50623">MNKRSAVSLFFVLAMAALFLYASGASAQNDNGSAGLRIFDDQFVLKKEVPLVPPEFTGTVRFVLADVDADKVKEIVVGYGGDGDSLIKIFRANGVGLAEWRPFGAGFAGEISLTAIDLNGDGRDEVVAGAGAGGGPQVRLFDGQGKALPGGSFWAREKEYRSGVEVGVGDVNGDGQKEIVVSSIDGKNSLINFFDQTGKKMGEGFTVAMPENSLEPVHLGALDLGSDGIEEVVVGNGAGNEPKVQIYRQNGTLIKEFLAYQKEFTGGVNFQAQKINSKNVIVVGAGYAGGPHVRFFDCFGKAFGPVGLFAYDASLRGGINVGYGDVDGDGKAELVTLPQRINYSQKYYSKYIDIDISEQKLRYYLNGKLINAFLVSSGLKSMPTPLGEFTVWQKSPRAYSSKYNLYMPWWMSFKPGYGLHELPEWPSGYKEGVNHLGQRVSHGCVRLGVGPAKTLYDWALIGTRVLIHE</sequence>
<dbReference type="PROSITE" id="PS52029">
    <property type="entry name" value="LD_TPASE"/>
    <property type="match status" value="1"/>
</dbReference>
<dbReference type="SUPFAM" id="SSF141523">
    <property type="entry name" value="L,D-transpeptidase catalytic domain-like"/>
    <property type="match status" value="1"/>
</dbReference>
<feature type="domain" description="L,D-TPase catalytic" evidence="9">
    <location>
        <begin position="350"/>
        <end position="468"/>
    </location>
</feature>
<feature type="signal peptide" evidence="8">
    <location>
        <begin position="1"/>
        <end position="27"/>
    </location>
</feature>
<dbReference type="Gene3D" id="2.130.10.130">
    <property type="entry name" value="Integrin alpha, N-terminal"/>
    <property type="match status" value="1"/>
</dbReference>
<dbReference type="Pfam" id="PF03734">
    <property type="entry name" value="YkuD"/>
    <property type="match status" value="1"/>
</dbReference>
<evidence type="ECO:0000313" key="10">
    <source>
        <dbReference type="EMBL" id="OGF37471.1"/>
    </source>
</evidence>
<gene>
    <name evidence="10" type="ORF">A2482_05065</name>
</gene>
<evidence type="ECO:0000256" key="4">
    <source>
        <dbReference type="ARBA" id="ARBA00022960"/>
    </source>
</evidence>
<keyword evidence="2" id="KW-0808">Transferase</keyword>
<dbReference type="InterPro" id="IPR028994">
    <property type="entry name" value="Integrin_alpha_N"/>
</dbReference>
<dbReference type="GO" id="GO:0005576">
    <property type="term" value="C:extracellular region"/>
    <property type="evidence" value="ECO:0007669"/>
    <property type="project" value="TreeGrafter"/>
</dbReference>
<dbReference type="GO" id="GO:0071555">
    <property type="term" value="P:cell wall organization"/>
    <property type="evidence" value="ECO:0007669"/>
    <property type="project" value="UniProtKB-UniRule"/>
</dbReference>
<evidence type="ECO:0000256" key="8">
    <source>
        <dbReference type="SAM" id="SignalP"/>
    </source>
</evidence>
<dbReference type="InterPro" id="IPR005490">
    <property type="entry name" value="LD_TPept_cat_dom"/>
</dbReference>
<evidence type="ECO:0000256" key="1">
    <source>
        <dbReference type="ARBA" id="ARBA00004752"/>
    </source>
</evidence>
<dbReference type="InterPro" id="IPR038063">
    <property type="entry name" value="Transpep_catalytic_dom"/>
</dbReference>
<dbReference type="GO" id="GO:0071972">
    <property type="term" value="F:peptidoglycan L,D-transpeptidase activity"/>
    <property type="evidence" value="ECO:0007669"/>
    <property type="project" value="TreeGrafter"/>
</dbReference>
<keyword evidence="6 7" id="KW-0961">Cell wall biogenesis/degradation</keyword>
<evidence type="ECO:0000259" key="9">
    <source>
        <dbReference type="PROSITE" id="PS52029"/>
    </source>
</evidence>
<dbReference type="SUPFAM" id="SSF69318">
    <property type="entry name" value="Integrin alpha N-terminal domain"/>
    <property type="match status" value="1"/>
</dbReference>
<dbReference type="InterPro" id="IPR050979">
    <property type="entry name" value="LD-transpeptidase"/>
</dbReference>
<keyword evidence="3 8" id="KW-0732">Signal</keyword>
<dbReference type="GO" id="GO:0018104">
    <property type="term" value="P:peptidoglycan-protein cross-linking"/>
    <property type="evidence" value="ECO:0007669"/>
    <property type="project" value="TreeGrafter"/>
</dbReference>
<dbReference type="AlphaFoldDB" id="A0A1F5TG07"/>
<comment type="caution">
    <text evidence="10">The sequence shown here is derived from an EMBL/GenBank/DDBJ whole genome shotgun (WGS) entry which is preliminary data.</text>
</comment>
<dbReference type="UniPathway" id="UPA00219"/>
<dbReference type="EMBL" id="MFGM01000021">
    <property type="protein sequence ID" value="OGF37471.1"/>
    <property type="molecule type" value="Genomic_DNA"/>
</dbReference>
<feature type="active site" description="Proton donor/acceptor" evidence="7">
    <location>
        <position position="420"/>
    </location>
</feature>
<dbReference type="PANTHER" id="PTHR30582:SF2">
    <property type="entry name" value="L,D-TRANSPEPTIDASE YCIB-RELATED"/>
    <property type="match status" value="1"/>
</dbReference>
<dbReference type="PANTHER" id="PTHR30582">
    <property type="entry name" value="L,D-TRANSPEPTIDASE"/>
    <property type="match status" value="1"/>
</dbReference>
<evidence type="ECO:0000256" key="5">
    <source>
        <dbReference type="ARBA" id="ARBA00022984"/>
    </source>
</evidence>
<dbReference type="GO" id="GO:0016740">
    <property type="term" value="F:transferase activity"/>
    <property type="evidence" value="ECO:0007669"/>
    <property type="project" value="UniProtKB-KW"/>
</dbReference>
<dbReference type="CDD" id="cd16913">
    <property type="entry name" value="YkuD_like"/>
    <property type="match status" value="1"/>
</dbReference>
<keyword evidence="4 7" id="KW-0133">Cell shape</keyword>
<evidence type="ECO:0000256" key="2">
    <source>
        <dbReference type="ARBA" id="ARBA00022679"/>
    </source>
</evidence>
<proteinExistence type="predicted"/>
<evidence type="ECO:0000256" key="6">
    <source>
        <dbReference type="ARBA" id="ARBA00023316"/>
    </source>
</evidence>